<dbReference type="AlphaFoldDB" id="M7WC39"/>
<sequence length="121" mass="14303">MAIYNKMDTEERMESTGIENIDIKSLKNYFIDLDTLEDICDDLVQCFKKEQLYYLEEDKFNSILDEEAALVNTIHEITSSMKKDYGDILQAFEIRATERARRRRVAISRELNKKPKMPKDN</sequence>
<reference evidence="1 2" key="1">
    <citation type="submission" date="2013-01" db="EMBL/GenBank/DDBJ databases">
        <authorList>
            <person name="Inman J."/>
            <person name="Zafar N."/>
            <person name="Lorenzi H."/>
            <person name="Caler E."/>
        </authorList>
    </citation>
    <scope>NUCLEOTIDE SEQUENCE [LARGE SCALE GENOMIC DNA]</scope>
    <source>
        <strain evidence="1 2">HM-3:IMSS</strain>
    </source>
</reference>
<evidence type="ECO:0000313" key="1">
    <source>
        <dbReference type="EMBL" id="EMS15290.1"/>
    </source>
</evidence>
<accession>M7WC39</accession>
<evidence type="ECO:0000313" key="2">
    <source>
        <dbReference type="Proteomes" id="UP000030780"/>
    </source>
</evidence>
<dbReference type="VEuPathDB" id="AmoebaDB:KM1_333020"/>
<dbReference type="EMBL" id="KB637726">
    <property type="protein sequence ID" value="EMS15290.1"/>
    <property type="molecule type" value="Genomic_DNA"/>
</dbReference>
<gene>
    <name evidence="1" type="ORF">KM1_333020</name>
</gene>
<name>M7WC39_ENTHI</name>
<protein>
    <submittedName>
        <fullName evidence="1">Uncharacterized protein</fullName>
    </submittedName>
</protein>
<proteinExistence type="predicted"/>
<organism evidence="1 2">
    <name type="scientific">Entamoeba histolytica HM-3:IMSS</name>
    <dbReference type="NCBI Taxonomy" id="885315"/>
    <lineage>
        <taxon>Eukaryota</taxon>
        <taxon>Amoebozoa</taxon>
        <taxon>Evosea</taxon>
        <taxon>Archamoebae</taxon>
        <taxon>Mastigamoebida</taxon>
        <taxon>Entamoebidae</taxon>
        <taxon>Entamoeba</taxon>
    </lineage>
</organism>
<dbReference type="OrthoDB" id="10472625at2759"/>
<dbReference type="Proteomes" id="UP000030780">
    <property type="component" value="Unassembled WGS sequence"/>
</dbReference>